<evidence type="ECO:0000256" key="9">
    <source>
        <dbReference type="RuleBase" id="RU364130"/>
    </source>
</evidence>
<feature type="region of interest" description="Disordered" evidence="10">
    <location>
        <begin position="441"/>
        <end position="462"/>
    </location>
</feature>
<dbReference type="CDD" id="cd04476">
    <property type="entry name" value="RPA1_DBD_C"/>
    <property type="match status" value="1"/>
</dbReference>
<organism evidence="15 16">
    <name type="scientific">Cylindrotheca closterium</name>
    <dbReference type="NCBI Taxonomy" id="2856"/>
    <lineage>
        <taxon>Eukaryota</taxon>
        <taxon>Sar</taxon>
        <taxon>Stramenopiles</taxon>
        <taxon>Ochrophyta</taxon>
        <taxon>Bacillariophyta</taxon>
        <taxon>Bacillariophyceae</taxon>
        <taxon>Bacillariophycidae</taxon>
        <taxon>Bacillariales</taxon>
        <taxon>Bacillariaceae</taxon>
        <taxon>Cylindrotheca</taxon>
    </lineage>
</organism>
<dbReference type="GO" id="GO:0006281">
    <property type="term" value="P:DNA repair"/>
    <property type="evidence" value="ECO:0007669"/>
    <property type="project" value="InterPro"/>
</dbReference>
<comment type="subcellular location">
    <subcellularLocation>
        <location evidence="1 9">Nucleus</location>
    </subcellularLocation>
</comment>
<evidence type="ECO:0000313" key="15">
    <source>
        <dbReference type="EMBL" id="CAJ1931990.1"/>
    </source>
</evidence>
<dbReference type="EMBL" id="CAKOGP040000194">
    <property type="protein sequence ID" value="CAJ1931990.1"/>
    <property type="molecule type" value="Genomic_DNA"/>
</dbReference>
<dbReference type="SUPFAM" id="SSF50249">
    <property type="entry name" value="Nucleic acid-binding proteins"/>
    <property type="match status" value="4"/>
</dbReference>
<dbReference type="PANTHER" id="PTHR47165:SF4">
    <property type="entry name" value="OS03G0429900 PROTEIN"/>
    <property type="match status" value="1"/>
</dbReference>
<name>A0AAD2CET4_9STRA</name>
<dbReference type="PANTHER" id="PTHR47165">
    <property type="entry name" value="OS03G0429900 PROTEIN"/>
    <property type="match status" value="1"/>
</dbReference>
<accession>A0AAD2CET4</accession>
<evidence type="ECO:0000256" key="2">
    <source>
        <dbReference type="ARBA" id="ARBA00005690"/>
    </source>
</evidence>
<proteinExistence type="inferred from homology"/>
<dbReference type="Pfam" id="PF01336">
    <property type="entry name" value="tRNA_anti-codon"/>
    <property type="match status" value="1"/>
</dbReference>
<evidence type="ECO:0000256" key="8">
    <source>
        <dbReference type="ARBA" id="ARBA00023242"/>
    </source>
</evidence>
<dbReference type="InterPro" id="IPR013955">
    <property type="entry name" value="Rep_factor-A_C"/>
</dbReference>
<evidence type="ECO:0000256" key="3">
    <source>
        <dbReference type="ARBA" id="ARBA00022705"/>
    </source>
</evidence>
<dbReference type="GO" id="GO:0003677">
    <property type="term" value="F:DNA binding"/>
    <property type="evidence" value="ECO:0007669"/>
    <property type="project" value="UniProtKB-KW"/>
</dbReference>
<evidence type="ECO:0000313" key="16">
    <source>
        <dbReference type="Proteomes" id="UP001295423"/>
    </source>
</evidence>
<dbReference type="GO" id="GO:0008270">
    <property type="term" value="F:zinc ion binding"/>
    <property type="evidence" value="ECO:0007669"/>
    <property type="project" value="UniProtKB-KW"/>
</dbReference>
<keyword evidence="5 9" id="KW-0863">Zinc-finger</keyword>
<dbReference type="GO" id="GO:0005634">
    <property type="term" value="C:nucleus"/>
    <property type="evidence" value="ECO:0007669"/>
    <property type="project" value="UniProtKB-SubCell"/>
</dbReference>
<dbReference type="InterPro" id="IPR047192">
    <property type="entry name" value="Euk_RPA1_DBD_C"/>
</dbReference>
<evidence type="ECO:0000259" key="14">
    <source>
        <dbReference type="Pfam" id="PF16900"/>
    </source>
</evidence>
<keyword evidence="7 9" id="KW-0238">DNA-binding</keyword>
<dbReference type="FunFam" id="2.40.50.140:FF:000064">
    <property type="entry name" value="Replication protein A subunit"/>
    <property type="match status" value="1"/>
</dbReference>
<dbReference type="SUPFAM" id="SSF50891">
    <property type="entry name" value="Cyclophilin-like"/>
    <property type="match status" value="1"/>
</dbReference>
<dbReference type="InterPro" id="IPR007199">
    <property type="entry name" value="Rep_factor-A_N"/>
</dbReference>
<dbReference type="AlphaFoldDB" id="A0AAD2CET4"/>
<keyword evidence="16" id="KW-1185">Reference proteome</keyword>
<dbReference type="NCBIfam" id="TIGR00617">
    <property type="entry name" value="rpa1"/>
    <property type="match status" value="1"/>
</dbReference>
<evidence type="ECO:0000256" key="6">
    <source>
        <dbReference type="ARBA" id="ARBA00022833"/>
    </source>
</evidence>
<keyword evidence="6 9" id="KW-0862">Zinc</keyword>
<dbReference type="GO" id="GO:0006310">
    <property type="term" value="P:DNA recombination"/>
    <property type="evidence" value="ECO:0007669"/>
    <property type="project" value="InterPro"/>
</dbReference>
<dbReference type="FunFam" id="2.40.50.140:FF:000041">
    <property type="entry name" value="Replication protein A subunit"/>
    <property type="match status" value="1"/>
</dbReference>
<dbReference type="Gene3D" id="2.40.50.140">
    <property type="entry name" value="Nucleic acid-binding proteins"/>
    <property type="match status" value="4"/>
</dbReference>
<dbReference type="CDD" id="cd04474">
    <property type="entry name" value="RPA1_DBD_A"/>
    <property type="match status" value="1"/>
</dbReference>
<evidence type="ECO:0000256" key="5">
    <source>
        <dbReference type="ARBA" id="ARBA00022771"/>
    </source>
</evidence>
<reference evidence="15" key="1">
    <citation type="submission" date="2023-08" db="EMBL/GenBank/DDBJ databases">
        <authorList>
            <person name="Audoor S."/>
            <person name="Bilcke G."/>
        </authorList>
    </citation>
    <scope>NUCLEOTIDE SEQUENCE</scope>
</reference>
<dbReference type="FunFam" id="2.40.50.140:FF:000090">
    <property type="entry name" value="Replication protein A subunit"/>
    <property type="match status" value="1"/>
</dbReference>
<dbReference type="InterPro" id="IPR004591">
    <property type="entry name" value="Rfa1"/>
</dbReference>
<dbReference type="CDD" id="cd04477">
    <property type="entry name" value="RPA1N"/>
    <property type="match status" value="1"/>
</dbReference>
<dbReference type="Pfam" id="PF04057">
    <property type="entry name" value="Rep-A_N"/>
    <property type="match status" value="1"/>
</dbReference>
<gene>
    <name evidence="15" type="ORF">CYCCA115_LOCUS2639</name>
</gene>
<dbReference type="Pfam" id="PF16900">
    <property type="entry name" value="REPA_OB_2"/>
    <property type="match status" value="1"/>
</dbReference>
<comment type="similarity">
    <text evidence="2 9">Belongs to the replication factor A protein 1 family.</text>
</comment>
<feature type="domain" description="Replication protein A OB" evidence="14">
    <location>
        <begin position="601"/>
        <end position="692"/>
    </location>
</feature>
<evidence type="ECO:0000256" key="4">
    <source>
        <dbReference type="ARBA" id="ARBA00022723"/>
    </source>
</evidence>
<keyword evidence="3 9" id="KW-0235">DNA replication</keyword>
<protein>
    <recommendedName>
        <fullName evidence="9">Replication protein A subunit</fullName>
    </recommendedName>
</protein>
<dbReference type="InterPro" id="IPR031657">
    <property type="entry name" value="REPA_OB_2"/>
</dbReference>
<sequence>MWSSAVFQRKSTPLELRKLLVETKRHSVRHLDGSDSYTFDKAECLGRLSNQDMAMQKYSLLLVEYQKIHHSVTSHKGAMTRNQKERIYRGGIQTKSSKIEWKDQTGNDFSMPPLNPAQTETQQDVIHRVQNRDSVLCRERFSVGPYHVQISFSIEGGKQENASVIVEVSSRLYLPHTVLSFLALVEAEQYAGFKVVLSSTTLSVEENEAQRSAETQKTLAATLGFIESSTKFPCAKHAFGFVGYGPQFMIVLDSDRYQTLNDQSTCFGRVAHGLDSLQILQAEAKRGSIIQHLPIQGFQIMSLTTDGIRTIVSLTSSGSNKTFKPVFQLISIKAVGNKNGVQRYRAVLSDGSHFVQGMLATQLNHMVQSNEIQTNTVISVNDFMNNSVQGRSVVILLKISVVDNPGTRIGSPTDIEKSDSSPTPAVVSSNAVKVTSIPSEATAGKSTNIPRANPYSPSEKRHTAPIVRQASGSSSGNPITLIAQLNMFQNRWTIKARVVSKSEIKTWSNARGEGSLFSIELLDSSGIDVKATMFKEAVDKFYDLIQVGQVYTLSGGRIKVANMQYNTCKSQFELNFDQNSIIRLEDDIGDIQAQSFDLVKISDLEKAEVGKNVDVIAVVQEIGDVQSLTSKKTGRELQKCDLTLIDDSAVQVRLTLWGNQASNAKNDIAAPRVVAFRKARVGDFGGVSLSGASGFFLEPKIPETEALMQWWESEGSSGGAVRSLSKNSGGGGKMALFQERKGISDIKKEGLGYNNEKGDYLSFKAHFTFLKKDKEGGAWYTACPNKEEPCRNRCKVVQTTDGNWQCDRCQGTYPNCTRKWIFSGTVADDTGSTWVSVFDDQAMTLFGGSTADDAFAQYDNQDVYDSYFAKAMHTEWILKCRVKQETVNDEARLKTQIVRMDPVDYVAECRDLLSAIQQVS</sequence>
<feature type="domain" description="OB" evidence="11">
    <location>
        <begin position="492"/>
        <end position="564"/>
    </location>
</feature>
<dbReference type="Proteomes" id="UP001295423">
    <property type="component" value="Unassembled WGS sequence"/>
</dbReference>
<evidence type="ECO:0000259" key="11">
    <source>
        <dbReference type="Pfam" id="PF01336"/>
    </source>
</evidence>
<dbReference type="CDD" id="cd04475">
    <property type="entry name" value="RPA1_DBD_B"/>
    <property type="match status" value="1"/>
</dbReference>
<feature type="domain" description="Replication factor A C-terminal" evidence="13">
    <location>
        <begin position="760"/>
        <end position="911"/>
    </location>
</feature>
<evidence type="ECO:0000259" key="12">
    <source>
        <dbReference type="Pfam" id="PF04057"/>
    </source>
</evidence>
<feature type="domain" description="Replication factor-A protein 1 N-terminal" evidence="12">
    <location>
        <begin position="303"/>
        <end position="403"/>
    </location>
</feature>
<evidence type="ECO:0000256" key="1">
    <source>
        <dbReference type="ARBA" id="ARBA00004123"/>
    </source>
</evidence>
<dbReference type="GO" id="GO:0006260">
    <property type="term" value="P:DNA replication"/>
    <property type="evidence" value="ECO:0007669"/>
    <property type="project" value="UniProtKB-KW"/>
</dbReference>
<dbReference type="InterPro" id="IPR012340">
    <property type="entry name" value="NA-bd_OB-fold"/>
</dbReference>
<dbReference type="Pfam" id="PF08646">
    <property type="entry name" value="Rep_fac-A_C"/>
    <property type="match status" value="1"/>
</dbReference>
<evidence type="ECO:0000259" key="13">
    <source>
        <dbReference type="Pfam" id="PF08646"/>
    </source>
</evidence>
<dbReference type="FunFam" id="2.40.50.140:FF:000117">
    <property type="entry name" value="Replication protein A subunit"/>
    <property type="match status" value="1"/>
</dbReference>
<keyword evidence="4 9" id="KW-0479">Metal-binding</keyword>
<feature type="compositionally biased region" description="Polar residues" evidence="10">
    <location>
        <begin position="441"/>
        <end position="450"/>
    </location>
</feature>
<dbReference type="InterPro" id="IPR004365">
    <property type="entry name" value="NA-bd_OB_tRNA"/>
</dbReference>
<keyword evidence="8 9" id="KW-0539">Nucleus</keyword>
<evidence type="ECO:0000256" key="7">
    <source>
        <dbReference type="ARBA" id="ARBA00023125"/>
    </source>
</evidence>
<comment type="caution">
    <text evidence="15">The sequence shown here is derived from an EMBL/GenBank/DDBJ whole genome shotgun (WGS) entry which is preliminary data.</text>
</comment>
<evidence type="ECO:0000256" key="10">
    <source>
        <dbReference type="SAM" id="MobiDB-lite"/>
    </source>
</evidence>
<dbReference type="InterPro" id="IPR029000">
    <property type="entry name" value="Cyclophilin-like_dom_sf"/>
</dbReference>